<organism evidence="1 2">
    <name type="scientific">Butyricimonas faecalis</name>
    <dbReference type="NCBI Taxonomy" id="2093856"/>
    <lineage>
        <taxon>Bacteria</taxon>
        <taxon>Pseudomonadati</taxon>
        <taxon>Bacteroidota</taxon>
        <taxon>Bacteroidia</taxon>
        <taxon>Bacteroidales</taxon>
        <taxon>Odoribacteraceae</taxon>
        <taxon>Butyricimonas</taxon>
    </lineage>
</organism>
<evidence type="ECO:0000313" key="1">
    <source>
        <dbReference type="EMBL" id="AZS30838.1"/>
    </source>
</evidence>
<name>A0A3Q9IQU5_9BACT</name>
<protein>
    <submittedName>
        <fullName evidence="1">Uncharacterized protein</fullName>
    </submittedName>
</protein>
<dbReference type="EMBL" id="CP032819">
    <property type="protein sequence ID" value="AZS30838.1"/>
    <property type="molecule type" value="Genomic_DNA"/>
</dbReference>
<keyword evidence="2" id="KW-1185">Reference proteome</keyword>
<dbReference type="KEGG" id="buy:D8S85_15655"/>
<dbReference type="AlphaFoldDB" id="A0A3Q9IQU5"/>
<dbReference type="OrthoDB" id="1972502at2"/>
<gene>
    <name evidence="1" type="ORF">D8S85_15655</name>
</gene>
<dbReference type="RefSeq" id="WP_106481397.1">
    <property type="nucleotide sequence ID" value="NZ_CP032819.1"/>
</dbReference>
<dbReference type="Proteomes" id="UP000270673">
    <property type="component" value="Chromosome"/>
</dbReference>
<evidence type="ECO:0000313" key="2">
    <source>
        <dbReference type="Proteomes" id="UP000270673"/>
    </source>
</evidence>
<sequence length="202" mass="23626">MKEQLATYLKEKVLGKILRTDDVIYLLDEGKLKDVYSDQMMFSDVVLTENGLHFNMTTIAKERVYFLDEKGEHVGIKKDYTGTSVFHYELAKRKSTREFTGYMRMISTTTIAPEMDAVVQGVYDVKLEDNELRWKEQQLLYRDMPSTDGNFHPVAFDANARFYMEEGKLRFEYIPFYYDVNPESMARELSADKLPAFIAKEI</sequence>
<reference evidence="1 2" key="1">
    <citation type="submission" date="2018-10" db="EMBL/GenBank/DDBJ databases">
        <title>Butyricimonas faecalis sp. nov., isolated from human faeces and emended description of the genus Butyricimonas.</title>
        <authorList>
            <person name="Le Roy T."/>
            <person name="Van der Smissen P."/>
            <person name="Paquot A."/>
            <person name="Delzenne N."/>
            <person name="Muccioli G."/>
            <person name="Collet J.-F."/>
            <person name="Cani P.D."/>
        </authorList>
    </citation>
    <scope>NUCLEOTIDE SEQUENCE [LARGE SCALE GENOMIC DNA]</scope>
    <source>
        <strain evidence="1 2">H184</strain>
    </source>
</reference>
<proteinExistence type="predicted"/>
<accession>A0A3Q9IQU5</accession>